<dbReference type="EMBL" id="AP022583">
    <property type="protein sequence ID" value="BBY08301.1"/>
    <property type="molecule type" value="Genomic_DNA"/>
</dbReference>
<dbReference type="KEGG" id="mnv:MNVI_36190"/>
<protein>
    <recommendedName>
        <fullName evidence="8">Isoprenylcysteine carboxyl methyltransferase</fullName>
    </recommendedName>
</protein>
<reference evidence="6 7" key="1">
    <citation type="journal article" date="2019" name="Emerg. Microbes Infect.">
        <title>Comprehensive subspecies identification of 175 nontuberculous mycobacteria species based on 7547 genomic profiles.</title>
        <authorList>
            <person name="Matsumoto Y."/>
            <person name="Kinjo T."/>
            <person name="Motooka D."/>
            <person name="Nabeya D."/>
            <person name="Jung N."/>
            <person name="Uechi K."/>
            <person name="Horii T."/>
            <person name="Iida T."/>
            <person name="Fujita J."/>
            <person name="Nakamura S."/>
        </authorList>
    </citation>
    <scope>NUCLEOTIDE SEQUENCE [LARGE SCALE GENOMIC DNA]</scope>
    <source>
        <strain evidence="6 7">JCM 16367</strain>
    </source>
</reference>
<name>A0A7I7PI99_9MYCO</name>
<keyword evidence="4 5" id="KW-0472">Membrane</keyword>
<dbReference type="Pfam" id="PF04140">
    <property type="entry name" value="ICMT"/>
    <property type="match status" value="1"/>
</dbReference>
<organism evidence="6 7">
    <name type="scientific">Mycobacterium noviomagense</name>
    <dbReference type="NCBI Taxonomy" id="459858"/>
    <lineage>
        <taxon>Bacteria</taxon>
        <taxon>Bacillati</taxon>
        <taxon>Actinomycetota</taxon>
        <taxon>Actinomycetes</taxon>
        <taxon>Mycobacteriales</taxon>
        <taxon>Mycobacteriaceae</taxon>
        <taxon>Mycobacterium</taxon>
    </lineage>
</organism>
<evidence type="ECO:0000313" key="7">
    <source>
        <dbReference type="Proteomes" id="UP000466894"/>
    </source>
</evidence>
<evidence type="ECO:0000313" key="6">
    <source>
        <dbReference type="EMBL" id="BBY08301.1"/>
    </source>
</evidence>
<feature type="transmembrane region" description="Helical" evidence="5">
    <location>
        <begin position="15"/>
        <end position="36"/>
    </location>
</feature>
<keyword evidence="2 5" id="KW-0812">Transmembrane</keyword>
<proteinExistence type="predicted"/>
<dbReference type="PROSITE" id="PS50244">
    <property type="entry name" value="S5A_REDUCTASE"/>
    <property type="match status" value="1"/>
</dbReference>
<dbReference type="RefSeq" id="WP_083085667.1">
    <property type="nucleotide sequence ID" value="NZ_AP022583.1"/>
</dbReference>
<dbReference type="GO" id="GO:0004671">
    <property type="term" value="F:protein C-terminal S-isoprenylcysteine carboxyl O-methyltransferase activity"/>
    <property type="evidence" value="ECO:0007669"/>
    <property type="project" value="InterPro"/>
</dbReference>
<dbReference type="InterPro" id="IPR052527">
    <property type="entry name" value="Metal_cation-efflux_comp"/>
</dbReference>
<evidence type="ECO:0000256" key="4">
    <source>
        <dbReference type="ARBA" id="ARBA00023136"/>
    </source>
</evidence>
<dbReference type="PANTHER" id="PTHR43847">
    <property type="entry name" value="BLL3993 PROTEIN"/>
    <property type="match status" value="1"/>
</dbReference>
<evidence type="ECO:0000256" key="3">
    <source>
        <dbReference type="ARBA" id="ARBA00022989"/>
    </source>
</evidence>
<dbReference type="Gene3D" id="1.20.120.1630">
    <property type="match status" value="1"/>
</dbReference>
<evidence type="ECO:0008006" key="8">
    <source>
        <dbReference type="Google" id="ProtNLM"/>
    </source>
</evidence>
<evidence type="ECO:0000256" key="1">
    <source>
        <dbReference type="ARBA" id="ARBA00004141"/>
    </source>
</evidence>
<accession>A0A7I7PI99</accession>
<dbReference type="GO" id="GO:0016020">
    <property type="term" value="C:membrane"/>
    <property type="evidence" value="ECO:0007669"/>
    <property type="project" value="UniProtKB-SubCell"/>
</dbReference>
<feature type="transmembrane region" description="Helical" evidence="5">
    <location>
        <begin position="140"/>
        <end position="163"/>
    </location>
</feature>
<comment type="subcellular location">
    <subcellularLocation>
        <location evidence="1">Membrane</location>
        <topology evidence="1">Multi-pass membrane protein</topology>
    </subcellularLocation>
</comment>
<dbReference type="InterPro" id="IPR007269">
    <property type="entry name" value="ICMT_MeTrfase"/>
</dbReference>
<dbReference type="PANTHER" id="PTHR43847:SF1">
    <property type="entry name" value="BLL3993 PROTEIN"/>
    <property type="match status" value="1"/>
</dbReference>
<sequence length="200" mass="21611">MVAGSSLVRRYSPPGGGWLVAGYIGIAGFFAGEAVLRKPGAAASLETSSADRGTTRLIVSAYVLATQLPLVLQRVRVLRLPGVTGPIGLALQAAGIALRGWSMHTLGAFYTRTLRTEDHQHVVDTGAYRFVRHPGYAGSLMTWAGFGLASRNIPVIVLVAALLGRAYHRRIVAEEELLQRDLPGYAEYCRSTKRLVPLVW</sequence>
<gene>
    <name evidence="6" type="ORF">MNVI_36190</name>
</gene>
<evidence type="ECO:0000256" key="5">
    <source>
        <dbReference type="SAM" id="Phobius"/>
    </source>
</evidence>
<dbReference type="Proteomes" id="UP000466894">
    <property type="component" value="Chromosome"/>
</dbReference>
<keyword evidence="3 5" id="KW-1133">Transmembrane helix</keyword>
<dbReference type="AlphaFoldDB" id="A0A7I7PI99"/>
<evidence type="ECO:0000256" key="2">
    <source>
        <dbReference type="ARBA" id="ARBA00022692"/>
    </source>
</evidence>